<dbReference type="AlphaFoldDB" id="A0AAE3ILG8"/>
<name>A0AAE3ILG8_9FIRM</name>
<keyword evidence="1" id="KW-1133">Transmembrane helix</keyword>
<keyword evidence="1" id="KW-0812">Transmembrane</keyword>
<proteinExistence type="predicted"/>
<evidence type="ECO:0000256" key="1">
    <source>
        <dbReference type="SAM" id="Phobius"/>
    </source>
</evidence>
<evidence type="ECO:0000313" key="3">
    <source>
        <dbReference type="Proteomes" id="UP001208131"/>
    </source>
</evidence>
<dbReference type="RefSeq" id="WP_267301753.1">
    <property type="nucleotide sequence ID" value="NZ_JAOQJZ010000014.1"/>
</dbReference>
<organism evidence="2 3">
    <name type="scientific">Hominimerdicola aceti</name>
    <dbReference type="NCBI Taxonomy" id="2981726"/>
    <lineage>
        <taxon>Bacteria</taxon>
        <taxon>Bacillati</taxon>
        <taxon>Bacillota</taxon>
        <taxon>Clostridia</taxon>
        <taxon>Eubacteriales</taxon>
        <taxon>Oscillospiraceae</taxon>
        <taxon>Hominimerdicola</taxon>
    </lineage>
</organism>
<gene>
    <name evidence="2" type="ORF">OCV57_12150</name>
</gene>
<comment type="caution">
    <text evidence="2">The sequence shown here is derived from an EMBL/GenBank/DDBJ whole genome shotgun (WGS) entry which is preliminary data.</text>
</comment>
<evidence type="ECO:0000313" key="2">
    <source>
        <dbReference type="EMBL" id="MCU6706667.1"/>
    </source>
</evidence>
<reference evidence="2 3" key="1">
    <citation type="journal article" date="2021" name="ISME Commun">
        <title>Automated analysis of genomic sequences facilitates high-throughput and comprehensive description of bacteria.</title>
        <authorList>
            <person name="Hitch T.C.A."/>
        </authorList>
    </citation>
    <scope>NUCLEOTIDE SEQUENCE [LARGE SCALE GENOMIC DNA]</scope>
    <source>
        <strain evidence="2 3">Sanger_31</strain>
    </source>
</reference>
<protein>
    <submittedName>
        <fullName evidence="2">Uncharacterized protein</fullName>
    </submittedName>
</protein>
<sequence>MSIVGILLITIAVLAGIDVVMYLVLSVANRHWEKRFEKEEDENDDSDERGI</sequence>
<dbReference type="Proteomes" id="UP001208131">
    <property type="component" value="Unassembled WGS sequence"/>
</dbReference>
<keyword evidence="3" id="KW-1185">Reference proteome</keyword>
<dbReference type="EMBL" id="JAOQJZ010000014">
    <property type="protein sequence ID" value="MCU6706667.1"/>
    <property type="molecule type" value="Genomic_DNA"/>
</dbReference>
<feature type="transmembrane region" description="Helical" evidence="1">
    <location>
        <begin position="6"/>
        <end position="28"/>
    </location>
</feature>
<keyword evidence="1" id="KW-0472">Membrane</keyword>
<accession>A0AAE3ILG8</accession>